<feature type="transmembrane region" description="Helical" evidence="1">
    <location>
        <begin position="46"/>
        <end position="77"/>
    </location>
</feature>
<gene>
    <name evidence="2" type="ORF">VHP8226_03680</name>
</gene>
<keyword evidence="1" id="KW-0472">Membrane</keyword>
<evidence type="ECO:0000256" key="1">
    <source>
        <dbReference type="SAM" id="Phobius"/>
    </source>
</evidence>
<dbReference type="Proteomes" id="UP000838160">
    <property type="component" value="Unassembled WGS sequence"/>
</dbReference>
<keyword evidence="1" id="KW-0812">Transmembrane</keyword>
<dbReference type="EMBL" id="CAKLCM010000003">
    <property type="protein sequence ID" value="CAH0529946.1"/>
    <property type="molecule type" value="Genomic_DNA"/>
</dbReference>
<dbReference type="RefSeq" id="WP_237486477.1">
    <property type="nucleotide sequence ID" value="NZ_CAKLCM010000003.1"/>
</dbReference>
<evidence type="ECO:0000313" key="2">
    <source>
        <dbReference type="EMBL" id="CAH0529946.1"/>
    </source>
</evidence>
<proteinExistence type="predicted"/>
<keyword evidence="3" id="KW-1185">Reference proteome</keyword>
<keyword evidence="1" id="KW-1133">Transmembrane helix</keyword>
<protein>
    <submittedName>
        <fullName evidence="2">Uncharacterized protein</fullName>
    </submittedName>
</protein>
<name>A0ABN8DNP0_9VIBR</name>
<reference evidence="2" key="1">
    <citation type="submission" date="2021-12" db="EMBL/GenBank/DDBJ databases">
        <authorList>
            <person name="Rodrigo-Torres L."/>
            <person name="Arahal R. D."/>
            <person name="Lucena T."/>
        </authorList>
    </citation>
    <scope>NUCLEOTIDE SEQUENCE</scope>
    <source>
        <strain evidence="2">CECT 8226</strain>
    </source>
</reference>
<evidence type="ECO:0000313" key="3">
    <source>
        <dbReference type="Proteomes" id="UP000838160"/>
    </source>
</evidence>
<organism evidence="2 3">
    <name type="scientific">Vibrio hippocampi</name>
    <dbReference type="NCBI Taxonomy" id="654686"/>
    <lineage>
        <taxon>Bacteria</taxon>
        <taxon>Pseudomonadati</taxon>
        <taxon>Pseudomonadota</taxon>
        <taxon>Gammaproteobacteria</taxon>
        <taxon>Vibrionales</taxon>
        <taxon>Vibrionaceae</taxon>
        <taxon>Vibrio</taxon>
    </lineage>
</organism>
<feature type="transmembrane region" description="Helical" evidence="1">
    <location>
        <begin position="110"/>
        <end position="140"/>
    </location>
</feature>
<accession>A0ABN8DNP0</accession>
<sequence>MTLKNEMKNAAKEGIELSLSENRNKDQLKIDLFESEFFVSKMKKHFIVLVFINIFVLLVPDYSFLGAVFYFPLFIVLMSSISYRWRNAIGDKAAAGWFDRWKPKVLVPMLFTFAAFMLDVLLLKFGLPVFGLCTICLILFSWKK</sequence>
<comment type="caution">
    <text evidence="2">The sequence shown here is derived from an EMBL/GenBank/DDBJ whole genome shotgun (WGS) entry which is preliminary data.</text>
</comment>